<comment type="caution">
    <text evidence="3">The sequence shown here is derived from an EMBL/GenBank/DDBJ whole genome shotgun (WGS) entry which is preliminary data.</text>
</comment>
<keyword evidence="4" id="KW-1185">Reference proteome</keyword>
<dbReference type="RefSeq" id="WP_170056614.1">
    <property type="nucleotide sequence ID" value="NZ_JABBKX010000017.1"/>
</dbReference>
<organism evidence="3 4">
    <name type="scientific">Neoroseomonas marina</name>
    <dbReference type="NCBI Taxonomy" id="1232220"/>
    <lineage>
        <taxon>Bacteria</taxon>
        <taxon>Pseudomonadati</taxon>
        <taxon>Pseudomonadota</taxon>
        <taxon>Alphaproteobacteria</taxon>
        <taxon>Acetobacterales</taxon>
        <taxon>Acetobacteraceae</taxon>
        <taxon>Neoroseomonas</taxon>
    </lineage>
</organism>
<dbReference type="Proteomes" id="UP000548582">
    <property type="component" value="Unassembled WGS sequence"/>
</dbReference>
<evidence type="ECO:0000313" key="4">
    <source>
        <dbReference type="Proteomes" id="UP000548582"/>
    </source>
</evidence>
<feature type="domain" description="DUF5681" evidence="2">
    <location>
        <begin position="12"/>
        <end position="71"/>
    </location>
</feature>
<reference evidence="3 4" key="1">
    <citation type="submission" date="2020-03" db="EMBL/GenBank/DDBJ databases">
        <authorList>
            <person name="Sun Q."/>
        </authorList>
    </citation>
    <scope>NUCLEOTIDE SEQUENCE [LARGE SCALE GENOMIC DNA]</scope>
    <source>
        <strain evidence="3 4">JC162</strain>
    </source>
</reference>
<evidence type="ECO:0000259" key="2">
    <source>
        <dbReference type="Pfam" id="PF18932"/>
    </source>
</evidence>
<protein>
    <recommendedName>
        <fullName evidence="2">DUF5681 domain-containing protein</fullName>
    </recommendedName>
</protein>
<name>A0A848EIC3_9PROT</name>
<dbReference type="InterPro" id="IPR043736">
    <property type="entry name" value="DUF5681"/>
</dbReference>
<evidence type="ECO:0000256" key="1">
    <source>
        <dbReference type="SAM" id="MobiDB-lite"/>
    </source>
</evidence>
<dbReference type="AlphaFoldDB" id="A0A848EIC3"/>
<feature type="region of interest" description="Disordered" evidence="1">
    <location>
        <begin position="1"/>
        <end position="22"/>
    </location>
</feature>
<accession>A0A848EIC3</accession>
<dbReference type="EMBL" id="JABBKX010000017">
    <property type="protein sequence ID" value="NMJ44434.1"/>
    <property type="molecule type" value="Genomic_DNA"/>
</dbReference>
<dbReference type="Pfam" id="PF18932">
    <property type="entry name" value="DUF5681"/>
    <property type="match status" value="1"/>
</dbReference>
<proteinExistence type="predicted"/>
<gene>
    <name evidence="3" type="ORF">GWK16_24530</name>
</gene>
<sequence length="114" mass="12986">MRARNADPARRGGRPKGAENGKTILQRIAQERHPVVEADRRLRPTTVDLLLRILMRNAMSGDLAAVRLLDQFRERYQPVSDGGGYLVMHGYPGTKEEWLADVKAYQDKLWRGTD</sequence>
<feature type="compositionally biased region" description="Basic and acidic residues" evidence="1">
    <location>
        <begin position="1"/>
        <end position="10"/>
    </location>
</feature>
<evidence type="ECO:0000313" key="3">
    <source>
        <dbReference type="EMBL" id="NMJ44434.1"/>
    </source>
</evidence>